<dbReference type="Proteomes" id="UP000198211">
    <property type="component" value="Unassembled WGS sequence"/>
</dbReference>
<sequence length="167" mass="19143">MTVKRFLRTSCISSSEIHSCDEVGLLFGLDASVLTPATAFFLEDRKLGVAFAAGMPLFQAARTQFHQLNALLQQEASEITQSEGTERRTQLLHCTRAILLKIIRDEDEVQFTNLVLTLHPKTQEHRFVSVSCYCKRWLAAWLCHSLSHNNRREFYQQQIEVCSRLAE</sequence>
<keyword evidence="2" id="KW-1185">Reference proteome</keyword>
<name>A0A225UPH3_9STRA</name>
<comment type="caution">
    <text evidence="1">The sequence shown here is derived from an EMBL/GenBank/DDBJ whole genome shotgun (WGS) entry which is preliminary data.</text>
</comment>
<organism evidence="1 2">
    <name type="scientific">Phytophthora megakarya</name>
    <dbReference type="NCBI Taxonomy" id="4795"/>
    <lineage>
        <taxon>Eukaryota</taxon>
        <taxon>Sar</taxon>
        <taxon>Stramenopiles</taxon>
        <taxon>Oomycota</taxon>
        <taxon>Peronosporomycetes</taxon>
        <taxon>Peronosporales</taxon>
        <taxon>Peronosporaceae</taxon>
        <taxon>Phytophthora</taxon>
    </lineage>
</organism>
<reference evidence="2" key="1">
    <citation type="submission" date="2017-03" db="EMBL/GenBank/DDBJ databases">
        <title>Phytopthora megakarya and P. palmivora, two closely related causual agents of cacao black pod achieved similar genome size and gene model numbers by different mechanisms.</title>
        <authorList>
            <person name="Ali S."/>
            <person name="Shao J."/>
            <person name="Larry D.J."/>
            <person name="Kronmiller B."/>
            <person name="Shen D."/>
            <person name="Strem M.D."/>
            <person name="Melnick R.L."/>
            <person name="Guiltinan M.J."/>
            <person name="Tyler B.M."/>
            <person name="Meinhardt L.W."/>
            <person name="Bailey B.A."/>
        </authorList>
    </citation>
    <scope>NUCLEOTIDE SEQUENCE [LARGE SCALE GENOMIC DNA]</scope>
    <source>
        <strain evidence="2">zdho120</strain>
    </source>
</reference>
<dbReference type="OrthoDB" id="1924260at2759"/>
<accession>A0A225UPH3</accession>
<evidence type="ECO:0000313" key="1">
    <source>
        <dbReference type="EMBL" id="OWY94858.1"/>
    </source>
</evidence>
<dbReference type="STRING" id="4795.A0A225UPH3"/>
<evidence type="ECO:0000313" key="2">
    <source>
        <dbReference type="Proteomes" id="UP000198211"/>
    </source>
</evidence>
<dbReference type="EMBL" id="NBNE01013731">
    <property type="protein sequence ID" value="OWY94858.1"/>
    <property type="molecule type" value="Genomic_DNA"/>
</dbReference>
<protein>
    <submittedName>
        <fullName evidence="1">Uncharacterized protein</fullName>
    </submittedName>
</protein>
<proteinExistence type="predicted"/>
<gene>
    <name evidence="1" type="ORF">PHMEG_00035294</name>
</gene>
<dbReference type="AlphaFoldDB" id="A0A225UPH3"/>